<feature type="transmembrane region" description="Helical" evidence="1">
    <location>
        <begin position="291"/>
        <end position="314"/>
    </location>
</feature>
<proteinExistence type="inferred from homology"/>
<name>A0A3D8J2C6_9HELI</name>
<dbReference type="Pfam" id="PF02405">
    <property type="entry name" value="MlaE"/>
    <property type="match status" value="1"/>
</dbReference>
<feature type="transmembrane region" description="Helical" evidence="1">
    <location>
        <begin position="237"/>
        <end position="254"/>
    </location>
</feature>
<gene>
    <name evidence="2" type="ORF">CQA58_02315</name>
</gene>
<sequence length="354" mass="39826">MKLCGNILHLEGCCDYKSSKKFKFTSIPSKSQIKIDCSLLEKMDFSFAIFLDECLKNRGVSYELINANPKVLEIFSLIHSRKDFQIQIHKKNLLHRLGEWVCQKWIGFLDFLNFFGLFVFALLRTLFNPKLLRFRSLLYHIHTSGFKALPVGIVTCAIVSGAITLQGVLQLQKMGVPLASVETMAKLSLREMGPFILALVIAGRSASAFTAQIGVMRITEELDAMRVMGFDWYQFNILPRFLALVIAMPLLVFVADGASLFVSAVVIKLQTGITFAQYIERFYENVGIIHFWIGVIKSPFFGAAIALVGCYRGLEIEGNTQSVGKYTTLSVVNALFWIIVVNAIFSVIFTRFNL</sequence>
<dbReference type="InterPro" id="IPR003453">
    <property type="entry name" value="ABC_MlaE_roteobac"/>
</dbReference>
<dbReference type="EMBL" id="NXLV01000003">
    <property type="protein sequence ID" value="RDU71400.1"/>
    <property type="molecule type" value="Genomic_DNA"/>
</dbReference>
<feature type="transmembrane region" description="Helical" evidence="1">
    <location>
        <begin position="334"/>
        <end position="352"/>
    </location>
</feature>
<keyword evidence="1" id="KW-0812">Transmembrane</keyword>
<dbReference type="NCBIfam" id="TIGR00056">
    <property type="entry name" value="MlaE family lipid ABC transporter permease subunit"/>
    <property type="match status" value="1"/>
</dbReference>
<dbReference type="OrthoDB" id="9805022at2"/>
<keyword evidence="1" id="KW-0472">Membrane</keyword>
<feature type="transmembrane region" description="Helical" evidence="1">
    <location>
        <begin position="192"/>
        <end position="216"/>
    </location>
</feature>
<evidence type="ECO:0000313" key="3">
    <source>
        <dbReference type="Proteomes" id="UP000257045"/>
    </source>
</evidence>
<dbReference type="RefSeq" id="WP_115569112.1">
    <property type="nucleotide sequence ID" value="NZ_NXLV01000003.1"/>
</dbReference>
<dbReference type="PANTHER" id="PTHR30188:SF3">
    <property type="entry name" value="ABC TRANSPORTER PERMEASE"/>
    <property type="match status" value="1"/>
</dbReference>
<dbReference type="GO" id="GO:0043190">
    <property type="term" value="C:ATP-binding cassette (ABC) transporter complex"/>
    <property type="evidence" value="ECO:0007669"/>
    <property type="project" value="InterPro"/>
</dbReference>
<accession>A0A3D8J2C6</accession>
<dbReference type="PANTHER" id="PTHR30188">
    <property type="entry name" value="ABC TRANSPORTER PERMEASE PROTEIN-RELATED"/>
    <property type="match status" value="1"/>
</dbReference>
<feature type="transmembrane region" description="Helical" evidence="1">
    <location>
        <begin position="105"/>
        <end position="127"/>
    </location>
</feature>
<evidence type="ECO:0000313" key="2">
    <source>
        <dbReference type="EMBL" id="RDU71400.1"/>
    </source>
</evidence>
<protein>
    <submittedName>
        <fullName evidence="2">ABC transporter</fullName>
    </submittedName>
</protein>
<keyword evidence="3" id="KW-1185">Reference proteome</keyword>
<comment type="similarity">
    <text evidence="1">Belongs to the MlaE permease family.</text>
</comment>
<evidence type="ECO:0000256" key="1">
    <source>
        <dbReference type="RuleBase" id="RU362044"/>
    </source>
</evidence>
<comment type="caution">
    <text evidence="2">The sequence shown here is derived from an EMBL/GenBank/DDBJ whole genome shotgun (WGS) entry which is preliminary data.</text>
</comment>
<dbReference type="AlphaFoldDB" id="A0A3D8J2C6"/>
<feature type="transmembrane region" description="Helical" evidence="1">
    <location>
        <begin position="148"/>
        <end position="172"/>
    </location>
</feature>
<keyword evidence="1" id="KW-1133">Transmembrane helix</keyword>
<organism evidence="2 3">
    <name type="scientific">Helicobacter brantae</name>
    <dbReference type="NCBI Taxonomy" id="375927"/>
    <lineage>
        <taxon>Bacteria</taxon>
        <taxon>Pseudomonadati</taxon>
        <taxon>Campylobacterota</taxon>
        <taxon>Epsilonproteobacteria</taxon>
        <taxon>Campylobacterales</taxon>
        <taxon>Helicobacteraceae</taxon>
        <taxon>Helicobacter</taxon>
    </lineage>
</organism>
<reference evidence="2 3" key="1">
    <citation type="submission" date="2018-04" db="EMBL/GenBank/DDBJ databases">
        <title>Novel Campyloabacter and Helicobacter Species and Strains.</title>
        <authorList>
            <person name="Mannion A.J."/>
            <person name="Shen Z."/>
            <person name="Fox J.G."/>
        </authorList>
    </citation>
    <scope>NUCLEOTIDE SEQUENCE [LARGE SCALE GENOMIC DNA]</scope>
    <source>
        <strain evidence="2 3">MIT 04-9366</strain>
    </source>
</reference>
<dbReference type="Proteomes" id="UP000257045">
    <property type="component" value="Unassembled WGS sequence"/>
</dbReference>
<dbReference type="GO" id="GO:0005548">
    <property type="term" value="F:phospholipid transporter activity"/>
    <property type="evidence" value="ECO:0007669"/>
    <property type="project" value="TreeGrafter"/>
</dbReference>
<dbReference type="InterPro" id="IPR030802">
    <property type="entry name" value="Permease_MalE"/>
</dbReference>